<evidence type="ECO:0000313" key="1">
    <source>
        <dbReference type="EMBL" id="SMF40385.1"/>
    </source>
</evidence>
<keyword evidence="2" id="KW-1185">Reference proteome</keyword>
<gene>
    <name evidence="1" type="ORF">SAMN02745746_03042</name>
</gene>
<dbReference type="AlphaFoldDB" id="A0A1Y6C711"/>
<dbReference type="EMBL" id="FXAG01000018">
    <property type="protein sequence ID" value="SMF40385.1"/>
    <property type="molecule type" value="Genomic_DNA"/>
</dbReference>
<name>A0A1Y6C711_9NEIS</name>
<organism evidence="1 2">
    <name type="scientific">Pseudogulbenkiania subflava DSM 22618</name>
    <dbReference type="NCBI Taxonomy" id="1123014"/>
    <lineage>
        <taxon>Bacteria</taxon>
        <taxon>Pseudomonadati</taxon>
        <taxon>Pseudomonadota</taxon>
        <taxon>Betaproteobacteria</taxon>
        <taxon>Neisseriales</taxon>
        <taxon>Chromobacteriaceae</taxon>
        <taxon>Pseudogulbenkiania</taxon>
    </lineage>
</organism>
<protein>
    <submittedName>
        <fullName evidence="1">Uncharacterized protein</fullName>
    </submittedName>
</protein>
<dbReference type="RefSeq" id="WP_143477844.1">
    <property type="nucleotide sequence ID" value="NZ_FXAG01000018.1"/>
</dbReference>
<dbReference type="STRING" id="1123014.SAMN02745746_03042"/>
<accession>A0A1Y6C711</accession>
<reference evidence="2" key="1">
    <citation type="submission" date="2017-04" db="EMBL/GenBank/DDBJ databases">
        <authorList>
            <person name="Varghese N."/>
            <person name="Submissions S."/>
        </authorList>
    </citation>
    <scope>NUCLEOTIDE SEQUENCE [LARGE SCALE GENOMIC DNA]</scope>
    <source>
        <strain evidence="2">DSM 22618</strain>
    </source>
</reference>
<sequence>MYSVTIPVPVRWRHSICFGSLACWNKLAMARIFCLNEQRVLAGTRFRFVSKGEGLEPLTKPGATFLARRAAAENEA</sequence>
<dbReference type="Proteomes" id="UP000192920">
    <property type="component" value="Unassembled WGS sequence"/>
</dbReference>
<evidence type="ECO:0000313" key="2">
    <source>
        <dbReference type="Proteomes" id="UP000192920"/>
    </source>
</evidence>
<proteinExistence type="predicted"/>